<accession>A0ABT3XNB1</accession>
<reference evidence="2" key="1">
    <citation type="submission" date="2022-10" db="EMBL/GenBank/DDBJ databases">
        <title>Chryseobacterium sp. nov., a novel bacterial species.</title>
        <authorList>
            <person name="Cao Y."/>
        </authorList>
    </citation>
    <scope>NUCLEOTIDE SEQUENCE</scope>
    <source>
        <strain evidence="2">CCTCC AB2015118</strain>
    </source>
</reference>
<comment type="caution">
    <text evidence="2">The sequence shown here is derived from an EMBL/GenBank/DDBJ whole genome shotgun (WGS) entry which is preliminary data.</text>
</comment>
<sequence length="212" mass="25321">MKIKLTLLLLIQTFLLNAQISNKIKKMVEKIDGKYFTVIQKKDYDSIIYGELNTLFSEISKTATNDELFFLALNGNTFIRHNAATSLVYKKDKRIIDLYRYYSELPMMYKIKMSHVIQIQDMALNIRGNILTELKNYENYNFLKSKQMNHSITDFYSKEDISYYENLDSEVLKNFINEFEKIDKIFIPERLEVYKEIKDNWIDDKLQKPNDQ</sequence>
<feature type="chain" id="PRO_5046901316" description="DUF4468 domain-containing protein" evidence="1">
    <location>
        <begin position="19"/>
        <end position="212"/>
    </location>
</feature>
<name>A0ABT3XNB1_9FLAO</name>
<evidence type="ECO:0008006" key="4">
    <source>
        <dbReference type="Google" id="ProtNLM"/>
    </source>
</evidence>
<proteinExistence type="predicted"/>
<feature type="signal peptide" evidence="1">
    <location>
        <begin position="1"/>
        <end position="18"/>
    </location>
</feature>
<evidence type="ECO:0000313" key="3">
    <source>
        <dbReference type="Proteomes" id="UP001073122"/>
    </source>
</evidence>
<gene>
    <name evidence="2" type="ORF">OF897_06800</name>
</gene>
<dbReference type="EMBL" id="JAOVZW010000008">
    <property type="protein sequence ID" value="MCX8523628.1"/>
    <property type="molecule type" value="Genomic_DNA"/>
</dbReference>
<keyword evidence="1" id="KW-0732">Signal</keyword>
<protein>
    <recommendedName>
        <fullName evidence="4">DUF4468 domain-containing protein</fullName>
    </recommendedName>
</protein>
<dbReference type="RefSeq" id="WP_267264938.1">
    <property type="nucleotide sequence ID" value="NZ_JAOVZW010000008.1"/>
</dbReference>
<keyword evidence="3" id="KW-1185">Reference proteome</keyword>
<organism evidence="2 3">
    <name type="scientific">Chryseobacterium formosus</name>
    <dbReference type="NCBI Taxonomy" id="1537363"/>
    <lineage>
        <taxon>Bacteria</taxon>
        <taxon>Pseudomonadati</taxon>
        <taxon>Bacteroidota</taxon>
        <taxon>Flavobacteriia</taxon>
        <taxon>Flavobacteriales</taxon>
        <taxon>Weeksellaceae</taxon>
        <taxon>Chryseobacterium group</taxon>
        <taxon>Chryseobacterium</taxon>
    </lineage>
</organism>
<evidence type="ECO:0000256" key="1">
    <source>
        <dbReference type="SAM" id="SignalP"/>
    </source>
</evidence>
<dbReference type="Proteomes" id="UP001073122">
    <property type="component" value="Unassembled WGS sequence"/>
</dbReference>
<evidence type="ECO:0000313" key="2">
    <source>
        <dbReference type="EMBL" id="MCX8523628.1"/>
    </source>
</evidence>